<reference evidence="4 5" key="1">
    <citation type="journal article" date="2016" name="Nat. Commun.">
        <title>Thousands of microbial genomes shed light on interconnected biogeochemical processes in an aquifer system.</title>
        <authorList>
            <person name="Anantharaman K."/>
            <person name="Brown C.T."/>
            <person name="Hug L.A."/>
            <person name="Sharon I."/>
            <person name="Castelle C.J."/>
            <person name="Probst A.J."/>
            <person name="Thomas B.C."/>
            <person name="Singh A."/>
            <person name="Wilkins M.J."/>
            <person name="Karaoz U."/>
            <person name="Brodie E.L."/>
            <person name="Williams K.H."/>
            <person name="Hubbard S.S."/>
            <person name="Banfield J.F."/>
        </authorList>
    </citation>
    <scope>NUCLEOTIDE SEQUENCE [LARGE SCALE GENOMIC DNA]</scope>
</reference>
<dbReference type="NCBIfam" id="NF047558">
    <property type="entry name" value="TPR_END_plus"/>
    <property type="match status" value="1"/>
</dbReference>
<evidence type="ECO:0000259" key="3">
    <source>
        <dbReference type="Pfam" id="PF02230"/>
    </source>
</evidence>
<sequence>MKKVKILLISLFLFLPPAAGLTQVLDAEGRAKEVDPVRILMLRADKAYNDKDYEGSAQAYIALLQHKPGYGMAAYSIACNYSLMDKKKEAIKWLEKAVEWGFYGFENDTDLNNISNTGQYKKILTRARKMIAELRPKIAKPVVELPQDYDSTKTYGLLVCLHGYSDNPSYFIQTLAGVPQQLGYIVVAPYGLEILGKESFGWGNSVETERNVLAAVKEAQAKYRIDPAKIILMGFSQGASRTYYTGTKNAGLFKGIIPIAGRYDYDSTVVQFLPRSRVNGLKVFIMVGQLDNEKFINANQLAVKFFMTAGITVSLNVYAGIGHTLLPNKKEELQRAIEWVEK</sequence>
<dbReference type="GO" id="GO:0016787">
    <property type="term" value="F:hydrolase activity"/>
    <property type="evidence" value="ECO:0007669"/>
    <property type="project" value="InterPro"/>
</dbReference>
<dbReference type="InterPro" id="IPR011990">
    <property type="entry name" value="TPR-like_helical_dom_sf"/>
</dbReference>
<dbReference type="PANTHER" id="PTHR43037">
    <property type="entry name" value="UNNAMED PRODUCT-RELATED"/>
    <property type="match status" value="1"/>
</dbReference>
<evidence type="ECO:0000313" key="5">
    <source>
        <dbReference type="Proteomes" id="UP000177230"/>
    </source>
</evidence>
<proteinExistence type="predicted"/>
<evidence type="ECO:0000313" key="4">
    <source>
        <dbReference type="EMBL" id="OGF12933.1"/>
    </source>
</evidence>
<dbReference type="Pfam" id="PF02230">
    <property type="entry name" value="Abhydrolase_2"/>
    <property type="match status" value="1"/>
</dbReference>
<keyword evidence="1 2" id="KW-0732">Signal</keyword>
<evidence type="ECO:0000256" key="2">
    <source>
        <dbReference type="SAM" id="SignalP"/>
    </source>
</evidence>
<gene>
    <name evidence="4" type="ORF">A2024_11955</name>
</gene>
<dbReference type="Proteomes" id="UP000177230">
    <property type="component" value="Unassembled WGS sequence"/>
</dbReference>
<dbReference type="SUPFAM" id="SSF53474">
    <property type="entry name" value="alpha/beta-Hydrolases"/>
    <property type="match status" value="1"/>
</dbReference>
<feature type="signal peptide" evidence="2">
    <location>
        <begin position="1"/>
        <end position="19"/>
    </location>
</feature>
<organism evidence="4 5">
    <name type="scientific">Candidatus Edwardsbacteria bacterium GWF2_54_11</name>
    <dbReference type="NCBI Taxonomy" id="1817851"/>
    <lineage>
        <taxon>Bacteria</taxon>
        <taxon>Candidatus Edwardsiibacteriota</taxon>
    </lineage>
</organism>
<feature type="domain" description="Phospholipase/carboxylesterase/thioesterase" evidence="3">
    <location>
        <begin position="215"/>
        <end position="336"/>
    </location>
</feature>
<dbReference type="InterPro" id="IPR029058">
    <property type="entry name" value="AB_hydrolase_fold"/>
</dbReference>
<dbReference type="InterPro" id="IPR003140">
    <property type="entry name" value="PLipase/COase/thioEstase"/>
</dbReference>
<name>A0A1F5RFQ1_9BACT</name>
<dbReference type="AlphaFoldDB" id="A0A1F5RFQ1"/>
<dbReference type="EMBL" id="MFFM01000028">
    <property type="protein sequence ID" value="OGF12933.1"/>
    <property type="molecule type" value="Genomic_DNA"/>
</dbReference>
<dbReference type="SUPFAM" id="SSF48452">
    <property type="entry name" value="TPR-like"/>
    <property type="match status" value="1"/>
</dbReference>
<dbReference type="InterPro" id="IPR050955">
    <property type="entry name" value="Plant_Biomass_Hydrol_Est"/>
</dbReference>
<evidence type="ECO:0000256" key="1">
    <source>
        <dbReference type="ARBA" id="ARBA00022729"/>
    </source>
</evidence>
<feature type="chain" id="PRO_5009520750" description="Phospholipase/carboxylesterase/thioesterase domain-containing protein" evidence="2">
    <location>
        <begin position="20"/>
        <end position="342"/>
    </location>
</feature>
<protein>
    <recommendedName>
        <fullName evidence="3">Phospholipase/carboxylesterase/thioesterase domain-containing protein</fullName>
    </recommendedName>
</protein>
<comment type="caution">
    <text evidence="4">The sequence shown here is derived from an EMBL/GenBank/DDBJ whole genome shotgun (WGS) entry which is preliminary data.</text>
</comment>
<dbReference type="Gene3D" id="3.40.50.1820">
    <property type="entry name" value="alpha/beta hydrolase"/>
    <property type="match status" value="1"/>
</dbReference>
<accession>A0A1F5RFQ1</accession>
<dbReference type="Gene3D" id="1.25.40.10">
    <property type="entry name" value="Tetratricopeptide repeat domain"/>
    <property type="match status" value="1"/>
</dbReference>
<dbReference type="PANTHER" id="PTHR43037:SF1">
    <property type="entry name" value="BLL1128 PROTEIN"/>
    <property type="match status" value="1"/>
</dbReference>